<keyword evidence="4" id="KW-0963">Cytoplasm</keyword>
<dbReference type="OrthoDB" id="9905975at2759"/>
<evidence type="ECO:0000256" key="7">
    <source>
        <dbReference type="ARBA" id="ARBA00022776"/>
    </source>
</evidence>
<dbReference type="AlphaFoldDB" id="A0A9Q0DHM4"/>
<organism evidence="14 15">
    <name type="scientific">Muraenolepis orangiensis</name>
    <name type="common">Patagonian moray cod</name>
    <dbReference type="NCBI Taxonomy" id="630683"/>
    <lineage>
        <taxon>Eukaryota</taxon>
        <taxon>Metazoa</taxon>
        <taxon>Chordata</taxon>
        <taxon>Craniata</taxon>
        <taxon>Vertebrata</taxon>
        <taxon>Euteleostomi</taxon>
        <taxon>Actinopterygii</taxon>
        <taxon>Neopterygii</taxon>
        <taxon>Teleostei</taxon>
        <taxon>Neoteleostei</taxon>
        <taxon>Acanthomorphata</taxon>
        <taxon>Zeiogadaria</taxon>
        <taxon>Gadariae</taxon>
        <taxon>Gadiformes</taxon>
        <taxon>Muraenolepidoidei</taxon>
        <taxon>Muraenolepididae</taxon>
        <taxon>Muraenolepis</taxon>
    </lineage>
</organism>
<name>A0A9Q0DHM4_9TELE</name>
<dbReference type="GO" id="GO:0005737">
    <property type="term" value="C:cytoplasm"/>
    <property type="evidence" value="ECO:0007669"/>
    <property type="project" value="UniProtKB-SubCell"/>
</dbReference>
<reference evidence="14" key="1">
    <citation type="submission" date="2022-07" db="EMBL/GenBank/DDBJ databases">
        <title>Chromosome-level genome of Muraenolepis orangiensis.</title>
        <authorList>
            <person name="Kim J."/>
        </authorList>
    </citation>
    <scope>NUCLEOTIDE SEQUENCE</scope>
    <source>
        <strain evidence="14">KU_S4_2022</strain>
        <tissue evidence="14">Muscle</tissue>
    </source>
</reference>
<evidence type="ECO:0000256" key="3">
    <source>
        <dbReference type="ARBA" id="ARBA00009264"/>
    </source>
</evidence>
<dbReference type="PANTHER" id="PTHR10418">
    <property type="entry name" value="SECURIN-3"/>
    <property type="match status" value="1"/>
</dbReference>
<gene>
    <name evidence="14" type="ORF">NHX12_012161</name>
</gene>
<accession>A0A9Q0DHM4</accession>
<comment type="caution">
    <text evidence="14">The sequence shown here is derived from an EMBL/GenBank/DDBJ whole genome shotgun (WGS) entry which is preliminary data.</text>
</comment>
<dbReference type="PANTHER" id="PTHR10418:SF2">
    <property type="entry name" value="SECURIN"/>
    <property type="match status" value="1"/>
</dbReference>
<dbReference type="InterPro" id="IPR006940">
    <property type="entry name" value="Securin_separation_inhibitor"/>
</dbReference>
<keyword evidence="10" id="KW-0729">SH3-binding</keyword>
<evidence type="ECO:0000256" key="10">
    <source>
        <dbReference type="ARBA" id="ARBA00023036"/>
    </source>
</evidence>
<evidence type="ECO:0000256" key="4">
    <source>
        <dbReference type="ARBA" id="ARBA00022490"/>
    </source>
</evidence>
<evidence type="ECO:0000256" key="6">
    <source>
        <dbReference type="ARBA" id="ARBA00022737"/>
    </source>
</evidence>
<keyword evidence="9" id="KW-0832">Ubl conjugation</keyword>
<dbReference type="GO" id="GO:0051301">
    <property type="term" value="P:cell division"/>
    <property type="evidence" value="ECO:0007669"/>
    <property type="project" value="UniProtKB-KW"/>
</dbReference>
<evidence type="ECO:0000256" key="2">
    <source>
        <dbReference type="ARBA" id="ARBA00004496"/>
    </source>
</evidence>
<keyword evidence="6" id="KW-0677">Repeat</keyword>
<keyword evidence="7" id="KW-0498">Mitosis</keyword>
<evidence type="ECO:0000256" key="8">
    <source>
        <dbReference type="ARBA" id="ARBA00022829"/>
    </source>
</evidence>
<proteinExistence type="inferred from homology"/>
<dbReference type="GO" id="GO:0017124">
    <property type="term" value="F:SH3 domain binding"/>
    <property type="evidence" value="ECO:0007669"/>
    <property type="project" value="UniProtKB-KW"/>
</dbReference>
<evidence type="ECO:0000256" key="13">
    <source>
        <dbReference type="ARBA" id="ARBA00039185"/>
    </source>
</evidence>
<comment type="subcellular location">
    <subcellularLocation>
        <location evidence="2">Cytoplasm</location>
    </subcellularLocation>
    <subcellularLocation>
        <location evidence="1">Nucleus</location>
    </subcellularLocation>
</comment>
<evidence type="ECO:0000256" key="5">
    <source>
        <dbReference type="ARBA" id="ARBA00022618"/>
    </source>
</evidence>
<keyword evidence="5" id="KW-0132">Cell division</keyword>
<keyword evidence="15" id="KW-1185">Reference proteome</keyword>
<evidence type="ECO:0000313" key="14">
    <source>
        <dbReference type="EMBL" id="KAJ3588569.1"/>
    </source>
</evidence>
<keyword evidence="12" id="KW-0131">Cell cycle</keyword>
<evidence type="ECO:0000256" key="12">
    <source>
        <dbReference type="ARBA" id="ARBA00023306"/>
    </source>
</evidence>
<dbReference type="Proteomes" id="UP001148018">
    <property type="component" value="Unassembled WGS sequence"/>
</dbReference>
<keyword evidence="8" id="KW-0159">Chromosome partition</keyword>
<dbReference type="GO" id="GO:0051276">
    <property type="term" value="P:chromosome organization"/>
    <property type="evidence" value="ECO:0007669"/>
    <property type="project" value="InterPro"/>
</dbReference>
<comment type="similarity">
    <text evidence="3">Belongs to the securin family.</text>
</comment>
<evidence type="ECO:0000313" key="15">
    <source>
        <dbReference type="Proteomes" id="UP001148018"/>
    </source>
</evidence>
<dbReference type="GO" id="GO:0005634">
    <property type="term" value="C:nucleus"/>
    <property type="evidence" value="ECO:0007669"/>
    <property type="project" value="UniProtKB-SubCell"/>
</dbReference>
<sequence length="184" mass="20676">MANIFFAERENLSLPGPALKARQRLQSAPENILKTPMHSKKLLTPIQSGRKALGVVNKITATPAASRQVTKPQRIQETKIKCVPQSKAEEYPDVERLLTYDPLEFEKHYIPEGLVRFGCLALPGLARIPRTYCIPNEDFERIDPYAIPESTWTVQQSSDNCTAELNAFLQTISELTIDLPPESD</sequence>
<protein>
    <recommendedName>
        <fullName evidence="13">Securin</fullName>
    </recommendedName>
</protein>
<dbReference type="GO" id="GO:0045143">
    <property type="term" value="P:homologous chromosome segregation"/>
    <property type="evidence" value="ECO:0007669"/>
    <property type="project" value="TreeGrafter"/>
</dbReference>
<keyword evidence="11" id="KW-0539">Nucleus</keyword>
<evidence type="ECO:0000256" key="11">
    <source>
        <dbReference type="ARBA" id="ARBA00023242"/>
    </source>
</evidence>
<evidence type="ECO:0000256" key="1">
    <source>
        <dbReference type="ARBA" id="ARBA00004123"/>
    </source>
</evidence>
<evidence type="ECO:0000256" key="9">
    <source>
        <dbReference type="ARBA" id="ARBA00022843"/>
    </source>
</evidence>
<dbReference type="EMBL" id="JANIIK010000116">
    <property type="protein sequence ID" value="KAJ3588569.1"/>
    <property type="molecule type" value="Genomic_DNA"/>
</dbReference>